<dbReference type="PANTHER" id="PTHR13789">
    <property type="entry name" value="MONOOXYGENASE"/>
    <property type="match status" value="1"/>
</dbReference>
<organism evidence="8">
    <name type="scientific">Colletotrichum graminicola (strain M1.001 / M2 / FGSC 10212)</name>
    <name type="common">Maize anthracnose fungus</name>
    <name type="synonym">Glomerella graminicola</name>
    <dbReference type="NCBI Taxonomy" id="645133"/>
    <lineage>
        <taxon>Eukaryota</taxon>
        <taxon>Fungi</taxon>
        <taxon>Dikarya</taxon>
        <taxon>Ascomycota</taxon>
        <taxon>Pezizomycotina</taxon>
        <taxon>Sordariomycetes</taxon>
        <taxon>Hypocreomycetidae</taxon>
        <taxon>Glomerellales</taxon>
        <taxon>Glomerellaceae</taxon>
        <taxon>Colletotrichum</taxon>
        <taxon>Colletotrichum graminicola species complex</taxon>
    </lineage>
</organism>
<evidence type="ECO:0000313" key="7">
    <source>
        <dbReference type="EMBL" id="EFQ36627.1"/>
    </source>
</evidence>
<gene>
    <name evidence="7" type="ORF">GLRG_11772</name>
</gene>
<dbReference type="GeneID" id="24417136"/>
<dbReference type="Proteomes" id="UP000008782">
    <property type="component" value="Unassembled WGS sequence"/>
</dbReference>
<keyword evidence="5" id="KW-0503">Monooxygenase</keyword>
<dbReference type="eggNOG" id="KOG2614">
    <property type="taxonomic scope" value="Eukaryota"/>
</dbReference>
<dbReference type="RefSeq" id="XP_008100647.1">
    <property type="nucleotide sequence ID" value="XM_008102456.1"/>
</dbReference>
<reference evidence="8" key="1">
    <citation type="journal article" date="2012" name="Nat. Genet.">
        <title>Lifestyle transitions in plant pathogenic Colletotrichum fungi deciphered by genome and transcriptome analyses.</title>
        <authorList>
            <person name="O'Connell R.J."/>
            <person name="Thon M.R."/>
            <person name="Hacquard S."/>
            <person name="Amyotte S.G."/>
            <person name="Kleemann J."/>
            <person name="Torres M.F."/>
            <person name="Damm U."/>
            <person name="Buiate E.A."/>
            <person name="Epstein L."/>
            <person name="Alkan N."/>
            <person name="Altmueller J."/>
            <person name="Alvarado-Balderrama L."/>
            <person name="Bauser C.A."/>
            <person name="Becker C."/>
            <person name="Birren B.W."/>
            <person name="Chen Z."/>
            <person name="Choi J."/>
            <person name="Crouch J.A."/>
            <person name="Duvick J.P."/>
            <person name="Farman M.A."/>
            <person name="Gan P."/>
            <person name="Heiman D."/>
            <person name="Henrissat B."/>
            <person name="Howard R.J."/>
            <person name="Kabbage M."/>
            <person name="Koch C."/>
            <person name="Kracher B."/>
            <person name="Kubo Y."/>
            <person name="Law A.D."/>
            <person name="Lebrun M.-H."/>
            <person name="Lee Y.-H."/>
            <person name="Miyara I."/>
            <person name="Moore N."/>
            <person name="Neumann U."/>
            <person name="Nordstroem K."/>
            <person name="Panaccione D.G."/>
            <person name="Panstruga R."/>
            <person name="Place M."/>
            <person name="Proctor R.H."/>
            <person name="Prusky D."/>
            <person name="Rech G."/>
            <person name="Reinhardt R."/>
            <person name="Rollins J.A."/>
            <person name="Rounsley S."/>
            <person name="Schardl C.L."/>
            <person name="Schwartz D.C."/>
            <person name="Shenoy N."/>
            <person name="Shirasu K."/>
            <person name="Sikhakolli U.R."/>
            <person name="Stueber K."/>
            <person name="Sukno S.A."/>
            <person name="Sweigard J.A."/>
            <person name="Takano Y."/>
            <person name="Takahara H."/>
            <person name="Trail F."/>
            <person name="van der Does H.C."/>
            <person name="Voll L.M."/>
            <person name="Will I."/>
            <person name="Young S."/>
            <person name="Zeng Q."/>
            <person name="Zhang J."/>
            <person name="Zhou S."/>
            <person name="Dickman M.B."/>
            <person name="Schulze-Lefert P."/>
            <person name="Ver Loren van Themaat E."/>
            <person name="Ma L.-J."/>
            <person name="Vaillancourt L.J."/>
        </authorList>
    </citation>
    <scope>NUCLEOTIDE SEQUENCE [LARGE SCALE GENOMIC DNA]</scope>
    <source>
        <strain evidence="8">M1.001 / M2 / FGSC 10212</strain>
    </source>
</reference>
<dbReference type="VEuPathDB" id="FungiDB:GLRG_11772"/>
<dbReference type="SUPFAM" id="SSF51905">
    <property type="entry name" value="FAD/NAD(P)-binding domain"/>
    <property type="match status" value="1"/>
</dbReference>
<keyword evidence="8" id="KW-1185">Reference proteome</keyword>
<evidence type="ECO:0000313" key="8">
    <source>
        <dbReference type="Proteomes" id="UP000008782"/>
    </source>
</evidence>
<dbReference type="PRINTS" id="PR00420">
    <property type="entry name" value="RNGMNOXGNASE"/>
</dbReference>
<dbReference type="Pfam" id="PF01494">
    <property type="entry name" value="FAD_binding_3"/>
    <property type="match status" value="1"/>
</dbReference>
<accession>E3R0I9</accession>
<evidence type="ECO:0000256" key="4">
    <source>
        <dbReference type="ARBA" id="ARBA00023002"/>
    </source>
</evidence>
<feature type="domain" description="FAD-binding" evidence="6">
    <location>
        <begin position="8"/>
        <end position="357"/>
    </location>
</feature>
<name>E3R0I9_COLGM</name>
<evidence type="ECO:0000256" key="3">
    <source>
        <dbReference type="ARBA" id="ARBA00022827"/>
    </source>
</evidence>
<dbReference type="PANTHER" id="PTHR13789:SF261">
    <property type="entry name" value="HYDROXYLASE, PUTATIVE (AFU_ORTHOLOGUE AFUA_7G00590)-RELATED"/>
    <property type="match status" value="1"/>
</dbReference>
<dbReference type="EMBL" id="GG697447">
    <property type="protein sequence ID" value="EFQ36627.1"/>
    <property type="molecule type" value="Genomic_DNA"/>
</dbReference>
<dbReference type="InterPro" id="IPR050493">
    <property type="entry name" value="FAD-dep_Monooxygenase_BioMet"/>
</dbReference>
<dbReference type="Gene3D" id="3.50.50.60">
    <property type="entry name" value="FAD/NAD(P)-binding domain"/>
    <property type="match status" value="1"/>
</dbReference>
<evidence type="ECO:0000256" key="5">
    <source>
        <dbReference type="ARBA" id="ARBA00023033"/>
    </source>
</evidence>
<dbReference type="HOGENOM" id="CLU_009665_19_3_1"/>
<dbReference type="GO" id="GO:0004497">
    <property type="term" value="F:monooxygenase activity"/>
    <property type="evidence" value="ECO:0007669"/>
    <property type="project" value="UniProtKB-KW"/>
</dbReference>
<evidence type="ECO:0000259" key="6">
    <source>
        <dbReference type="Pfam" id="PF01494"/>
    </source>
</evidence>
<keyword evidence="2" id="KW-0285">Flavoprotein</keyword>
<dbReference type="GO" id="GO:0071949">
    <property type="term" value="F:FAD binding"/>
    <property type="evidence" value="ECO:0007669"/>
    <property type="project" value="InterPro"/>
</dbReference>
<dbReference type="InterPro" id="IPR036188">
    <property type="entry name" value="FAD/NAD-bd_sf"/>
</dbReference>
<keyword evidence="4" id="KW-0560">Oxidoreductase</keyword>
<keyword evidence="3" id="KW-0274">FAD</keyword>
<dbReference type="AlphaFoldDB" id="E3R0I9"/>
<dbReference type="SUPFAM" id="SSF54373">
    <property type="entry name" value="FAD-linked reductases, C-terminal domain"/>
    <property type="match status" value="1"/>
</dbReference>
<dbReference type="InterPro" id="IPR002938">
    <property type="entry name" value="FAD-bd"/>
</dbReference>
<comment type="similarity">
    <text evidence="1">Belongs to the paxM FAD-dependent monooxygenase family.</text>
</comment>
<dbReference type="OrthoDB" id="9993796at2759"/>
<protein>
    <submittedName>
        <fullName evidence="7">FAD binding domain-containing protein</fullName>
    </submittedName>
</protein>
<evidence type="ECO:0000256" key="2">
    <source>
        <dbReference type="ARBA" id="ARBA00022630"/>
    </source>
</evidence>
<proteinExistence type="inferred from homology"/>
<sequence length="419" mass="46424">MESHTPLKVVIIGAGIGGLMAACALREAGQDVHVYEQSRLVNERGAAITLQPNSTTLLRRYGMEPEDSGATPMENIMMRDGATLDVMQEITEEVKAATLSEERAQKCYFIHRADLHDRLKKKATDLGAFIHPASEMTNVDEDTSTVTFADGTATTADVIIGADGVHSRTRKAVLGDVYQEQPSALSCFRFLIRTEALREDPETRTFIEKPGSMMDLVGPDRRIILYPCSLGEYINVLPIVPRRLAEAPGPSKEKLLSAFSDFASPVRRMLDKVDQQSITLWPLFDMNILPIWTKNSVALLGDAAHPFTPFLAQGASSAMEDAVSLAVMLPFGTKPAQVPSRLQLYERCRKARVDRIQELSRVRGRDASGERGKPPTGNEIFGFAMYCKKHDEYLHSSKFLEVFDTPFEPLRQPPPARSS</sequence>
<evidence type="ECO:0000256" key="1">
    <source>
        <dbReference type="ARBA" id="ARBA00007992"/>
    </source>
</evidence>
<dbReference type="STRING" id="645133.E3R0I9"/>